<dbReference type="KEGG" id="mfk:E2N92_09235"/>
<accession>A0A8G1A2Y9</accession>
<keyword evidence="1" id="KW-0812">Transmembrane</keyword>
<feature type="transmembrane region" description="Helical" evidence="1">
    <location>
        <begin position="29"/>
        <end position="52"/>
    </location>
</feature>
<dbReference type="Pfam" id="PF07441">
    <property type="entry name" value="BofA"/>
    <property type="match status" value="1"/>
</dbReference>
<dbReference type="AlphaFoldDB" id="A0A8G1A2Y9"/>
<dbReference type="Proteomes" id="UP000826709">
    <property type="component" value="Chromosome"/>
</dbReference>
<name>A0A8G1A2Y9_9EURY</name>
<feature type="transmembrane region" description="Helical" evidence="1">
    <location>
        <begin position="6"/>
        <end position="22"/>
    </location>
</feature>
<reference evidence="2" key="1">
    <citation type="journal article" date="2005" name="Int. J. Syst. Evol. Microbiol.">
        <title>Methanofollis formosanus sp. nov., isolated from a fish pond.</title>
        <authorList>
            <person name="Wu S.Y."/>
            <person name="Chen S.C."/>
            <person name="Lai M.C."/>
        </authorList>
    </citation>
    <scope>NUCLEOTIDE SEQUENCE</scope>
    <source>
        <strain evidence="2">ML15</strain>
    </source>
</reference>
<organism evidence="2 3">
    <name type="scientific">Methanofollis formosanus</name>
    <dbReference type="NCBI Taxonomy" id="299308"/>
    <lineage>
        <taxon>Archaea</taxon>
        <taxon>Methanobacteriati</taxon>
        <taxon>Methanobacteriota</taxon>
        <taxon>Stenosarchaea group</taxon>
        <taxon>Methanomicrobia</taxon>
        <taxon>Methanomicrobiales</taxon>
        <taxon>Methanomicrobiaceae</taxon>
        <taxon>Methanofollis</taxon>
    </lineage>
</organism>
<keyword evidence="1" id="KW-1133">Transmembrane helix</keyword>
<evidence type="ECO:0000313" key="2">
    <source>
        <dbReference type="EMBL" id="QYZ79600.1"/>
    </source>
</evidence>
<reference evidence="2" key="2">
    <citation type="submission" date="2019-03" db="EMBL/GenBank/DDBJ databases">
        <authorList>
            <person name="Chen S.-C."/>
            <person name="Wu S.-Y."/>
            <person name="Lai M.-C."/>
        </authorList>
    </citation>
    <scope>NUCLEOTIDE SEQUENCE</scope>
    <source>
        <strain evidence="2">ML15</strain>
    </source>
</reference>
<sequence length="87" mass="9217">MIESIILIVLMVGVAALLYYLFREGVKLIINAIVGLVVLYLINLFDLMSYIGGGDLPITWASVIICALGGVVGVVLLVVLDLVGLSV</sequence>
<keyword evidence="3" id="KW-1185">Reference proteome</keyword>
<dbReference type="InterPro" id="IPR010001">
    <property type="entry name" value="BofA"/>
</dbReference>
<gene>
    <name evidence="2" type="ORF">E2N92_09235</name>
</gene>
<evidence type="ECO:0000313" key="3">
    <source>
        <dbReference type="Proteomes" id="UP000826709"/>
    </source>
</evidence>
<dbReference type="EMBL" id="CP037968">
    <property type="protein sequence ID" value="QYZ79600.1"/>
    <property type="molecule type" value="Genomic_DNA"/>
</dbReference>
<protein>
    <submittedName>
        <fullName evidence="2">SigmaK-factor processing regulatory BofA</fullName>
    </submittedName>
</protein>
<evidence type="ECO:0000256" key="1">
    <source>
        <dbReference type="SAM" id="Phobius"/>
    </source>
</evidence>
<keyword evidence="1" id="KW-0472">Membrane</keyword>
<feature type="transmembrane region" description="Helical" evidence="1">
    <location>
        <begin position="58"/>
        <end position="83"/>
    </location>
</feature>
<dbReference type="OrthoDB" id="112418at2157"/>
<proteinExistence type="predicted"/>
<dbReference type="RefSeq" id="WP_220680907.1">
    <property type="nucleotide sequence ID" value="NZ_CP037968.1"/>
</dbReference>